<name>A0A3M7RJR8_BRAPC</name>
<keyword evidence="2" id="KW-1185">Reference proteome</keyword>
<sequence>MIRLKKNFEKTLLIFSKNTIYEILYYFSVANVMNTFKIIESNYRIIDKLSTYLIFDNKHEIKINLNTFLIEQFIFMLIRTI</sequence>
<dbReference type="AlphaFoldDB" id="A0A3M7RJR8"/>
<reference evidence="1 2" key="1">
    <citation type="journal article" date="2018" name="Sci. Rep.">
        <title>Genomic signatures of local adaptation to the degree of environmental predictability in rotifers.</title>
        <authorList>
            <person name="Franch-Gras L."/>
            <person name="Hahn C."/>
            <person name="Garcia-Roger E.M."/>
            <person name="Carmona M.J."/>
            <person name="Serra M."/>
            <person name="Gomez A."/>
        </authorList>
    </citation>
    <scope>NUCLEOTIDE SEQUENCE [LARGE SCALE GENOMIC DNA]</scope>
    <source>
        <strain evidence="1">HYR1</strain>
    </source>
</reference>
<proteinExistence type="predicted"/>
<gene>
    <name evidence="1" type="ORF">BpHYR1_036205</name>
</gene>
<dbReference type="EMBL" id="REGN01003213">
    <property type="protein sequence ID" value="RNA23823.1"/>
    <property type="molecule type" value="Genomic_DNA"/>
</dbReference>
<protein>
    <submittedName>
        <fullName evidence="1">Uncharacterized protein</fullName>
    </submittedName>
</protein>
<dbReference type="Proteomes" id="UP000276133">
    <property type="component" value="Unassembled WGS sequence"/>
</dbReference>
<accession>A0A3M7RJR8</accession>
<evidence type="ECO:0000313" key="2">
    <source>
        <dbReference type="Proteomes" id="UP000276133"/>
    </source>
</evidence>
<evidence type="ECO:0000313" key="1">
    <source>
        <dbReference type="EMBL" id="RNA23823.1"/>
    </source>
</evidence>
<comment type="caution">
    <text evidence="1">The sequence shown here is derived from an EMBL/GenBank/DDBJ whole genome shotgun (WGS) entry which is preliminary data.</text>
</comment>
<organism evidence="1 2">
    <name type="scientific">Brachionus plicatilis</name>
    <name type="common">Marine rotifer</name>
    <name type="synonym">Brachionus muelleri</name>
    <dbReference type="NCBI Taxonomy" id="10195"/>
    <lineage>
        <taxon>Eukaryota</taxon>
        <taxon>Metazoa</taxon>
        <taxon>Spiralia</taxon>
        <taxon>Gnathifera</taxon>
        <taxon>Rotifera</taxon>
        <taxon>Eurotatoria</taxon>
        <taxon>Monogononta</taxon>
        <taxon>Pseudotrocha</taxon>
        <taxon>Ploima</taxon>
        <taxon>Brachionidae</taxon>
        <taxon>Brachionus</taxon>
    </lineage>
</organism>